<dbReference type="EMBL" id="CM046131">
    <property type="protein sequence ID" value="KAI8430046.1"/>
    <property type="molecule type" value="Genomic_DNA"/>
</dbReference>
<protein>
    <submittedName>
        <fullName evidence="1">Uncharacterized protein</fullName>
    </submittedName>
</protein>
<dbReference type="Proteomes" id="UP001064048">
    <property type="component" value="Chromosome Z"/>
</dbReference>
<evidence type="ECO:0000313" key="1">
    <source>
        <dbReference type="EMBL" id="KAI8430046.1"/>
    </source>
</evidence>
<comment type="caution">
    <text evidence="1">The sequence shown here is derived from an EMBL/GenBank/DDBJ whole genome shotgun (WGS) entry which is preliminary data.</text>
</comment>
<sequence length="815" mass="93930">MQSHLAEARRLQKYSREMNGGSSTEAPQSAESGDFDETDDDFLEPTDDEEDDDDLDSDHFEEKKSSEAVVSNESHNHILDESFEKVLESEEASLNTRPGFLTLLEKKQLDQSADISLVTGKAARLADDCSNAEVRGPCTATRKWRCVFVNGRWRRHKCKYESEINVTPPKMSTKKCACFTPSGLVYTRLETDGTIARRPAEATKDNNTRSRRSIDNDVFEPNTVDSILKENPSIGHLSSKNEPINELENRNLKDKIDKLIQETEAFLEAYERTKDKIVKTRIKRKAQGWSNRYKQRNEAIVNGNDTSLECKIERDGTVNCSQVIYKDLKAWHTNRLSLEDQIRQLKTKLEDLKEIKRHLKTTKPATNSNIVETIPIQSTLTNNQLHNTSEVPTQNSSKEYFRKGRLHRVKSKHRNGTNLDKKFRQSNEYVIPTINANTKDDIFDSQLRNDTIPEVFSTNQMNMTDEGYATKDSLILDTILPKPQVTTIIIDRNTYDRTDLTLEEIGSHSVATTTDVTTSTETIQEFEFSTAKHVAPTDHSTEHLPVDFSQTIHNFTSAIDKFLSSELPMIGKTETTSILPATEIISTVSPVANLGPARLDASEYEQRNPNKGVSIDMGSSNIFNKPRDDFQRRLHPLFIENEDKHVCYCEENRRMRGLGHSYIEAAHKAREESRRLKEQRLRKKLRKAKKKAELERLCESERMNCFRHDNYHWRTAPLWTAGPFCFCMSASNNTYNCVRTINATHNLLYCEFVTGLITYYNLRIGLTDDRRRFDDNQMFRGESVPYNERAWRWSGYGRRYARARALHRRRHMSSY</sequence>
<evidence type="ECO:0000313" key="2">
    <source>
        <dbReference type="Proteomes" id="UP001064048"/>
    </source>
</evidence>
<proteinExistence type="predicted"/>
<keyword evidence="2" id="KW-1185">Reference proteome</keyword>
<reference evidence="1 2" key="1">
    <citation type="journal article" date="2022" name="Genome Biol. Evol.">
        <title>The Spruce Budworm Genome: Reconstructing the Evolutionary History of Antifreeze Proteins.</title>
        <authorList>
            <person name="Beliveau C."/>
            <person name="Gagne P."/>
            <person name="Picq S."/>
            <person name="Vernygora O."/>
            <person name="Keeling C.I."/>
            <person name="Pinkney K."/>
            <person name="Doucet D."/>
            <person name="Wen F."/>
            <person name="Johnston J.S."/>
            <person name="Maaroufi H."/>
            <person name="Boyle B."/>
            <person name="Laroche J."/>
            <person name="Dewar K."/>
            <person name="Juretic N."/>
            <person name="Blackburn G."/>
            <person name="Nisole A."/>
            <person name="Brunet B."/>
            <person name="Brandao M."/>
            <person name="Lumley L."/>
            <person name="Duan J."/>
            <person name="Quan G."/>
            <person name="Lucarotti C.J."/>
            <person name="Roe A.D."/>
            <person name="Sperling F.A.H."/>
            <person name="Levesque R.C."/>
            <person name="Cusson M."/>
        </authorList>
    </citation>
    <scope>NUCLEOTIDE SEQUENCE [LARGE SCALE GENOMIC DNA]</scope>
    <source>
        <strain evidence="1">Glfc:IPQL:Cfum</strain>
    </source>
</reference>
<organism evidence="1 2">
    <name type="scientific">Choristoneura fumiferana</name>
    <name type="common">Spruce budworm moth</name>
    <name type="synonym">Archips fumiferana</name>
    <dbReference type="NCBI Taxonomy" id="7141"/>
    <lineage>
        <taxon>Eukaryota</taxon>
        <taxon>Metazoa</taxon>
        <taxon>Ecdysozoa</taxon>
        <taxon>Arthropoda</taxon>
        <taxon>Hexapoda</taxon>
        <taxon>Insecta</taxon>
        <taxon>Pterygota</taxon>
        <taxon>Neoptera</taxon>
        <taxon>Endopterygota</taxon>
        <taxon>Lepidoptera</taxon>
        <taxon>Glossata</taxon>
        <taxon>Ditrysia</taxon>
        <taxon>Tortricoidea</taxon>
        <taxon>Tortricidae</taxon>
        <taxon>Tortricinae</taxon>
        <taxon>Choristoneura</taxon>
    </lineage>
</organism>
<name>A0ACC0K0P2_CHOFU</name>
<accession>A0ACC0K0P2</accession>
<gene>
    <name evidence="1" type="ORF">MSG28_000479</name>
</gene>